<reference evidence="6" key="1">
    <citation type="submission" date="2022-01" db="EMBL/GenBank/DDBJ databases">
        <authorList>
            <person name="King R."/>
        </authorList>
    </citation>
    <scope>NUCLEOTIDE SEQUENCE</scope>
</reference>
<sequence>MKHQLLLFVALLAVTNCQRISLIGSHFIPIESKYKAFLSTNKLESGSSVNVTLYNKEYSRSVYFDSFDENWFEPIEFKLPKVRSSDYFLKIESNSDNKCFHQSVKIKNLKDNPITLIYLDKPIYKPGDTLTFRVFLLGQDLLPFSGNLKVDVRFYDSKSVSIQNFTDVLTTNFGFAEKSFKIPETKTYGDWKIEVQANSRKISKTFKVQRENEANFNVFLNMSDTIAYVDGKFLMTILTRAENDKVFEGTAKISVKAKTWGSNQYEINRIVKTVNLLGNKNDILLKIQDDLGIITSGDDVDLTFLVEVTENSSQNTMKIKKEVQMKQKGRSVIQVVRKTYFKPGFIFPIKVRVKIMNGQPDNSLNQLKMTVEYKTSDGITKTKKDSVFNLENGEISATLTPAADTHCIRIFLEIGGSTLVENVQKFTTYLINEFMQVSFVNKSSKVGDTIQLQAQTTGELETLNLLVFGTNGLIYSEEFPEAIGKDIYNFNFQLSEEMKPEIRGLVFYIRPSDGIMVYDEFILRLGFSINNFLEISAPAHAKPNEEIEVTIKSERDSFILLTGIDQNAELFNYDNEISRNDVYNELTYYQNFTIPNVHEYKFEKVNSYVLEPLQKGTKCGKRQPQIPSNSDFNDVKAWTQKYFPNVWFDKVFVMESGTKTLKIKVPNEVKTWRIYGVTVHQSKGFTVAKMQPEVVVRGDFAVNIKAPSTVKEGEVFQVDLSAYSFAAGNIHPTINIEVENGYFVNKLTQEDSGKVCHYFETSSRSYFEFSKQLSSEKMTQIERFYVKSNWNDEIKIKAKSWLSGTSYESVKMIKVNRIEQESTNNFKINIAVETVSNDEANIVIRTEMESHTESSLVMEVELPTGYRYVSHGVAYHIETAINYPRQNMLKFILHRMDTYTVYKNTIRISRVLNVYEHTKSMIKIYDANRPDQQNLFSYIYDVNLKMCQAVAEARKCTFLKFWKCFG</sequence>
<dbReference type="InterPro" id="IPR011625">
    <property type="entry name" value="A2M_N_BRD"/>
</dbReference>
<proteinExistence type="predicted"/>
<evidence type="ECO:0000313" key="6">
    <source>
        <dbReference type="EMBL" id="CAG9810257.1"/>
    </source>
</evidence>
<dbReference type="InterPro" id="IPR001599">
    <property type="entry name" value="Macroglobln_a2"/>
</dbReference>
<feature type="signal peptide" evidence="3">
    <location>
        <begin position="1"/>
        <end position="17"/>
    </location>
</feature>
<feature type="chain" id="PRO_5040242012" evidence="3">
    <location>
        <begin position="18"/>
        <end position="966"/>
    </location>
</feature>
<dbReference type="AlphaFoldDB" id="A0A9N9S563"/>
<dbReference type="Pfam" id="PF01835">
    <property type="entry name" value="MG2"/>
    <property type="match status" value="1"/>
</dbReference>
<evidence type="ECO:0000256" key="2">
    <source>
        <dbReference type="ARBA" id="ARBA00022966"/>
    </source>
</evidence>
<evidence type="ECO:0000256" key="3">
    <source>
        <dbReference type="SAM" id="SignalP"/>
    </source>
</evidence>
<dbReference type="InterPro" id="IPR013783">
    <property type="entry name" value="Ig-like_fold"/>
</dbReference>
<evidence type="ECO:0000259" key="5">
    <source>
        <dbReference type="SMART" id="SM01360"/>
    </source>
</evidence>
<evidence type="ECO:0000259" key="4">
    <source>
        <dbReference type="SMART" id="SM01359"/>
    </source>
</evidence>
<dbReference type="GO" id="GO:0004866">
    <property type="term" value="F:endopeptidase inhibitor activity"/>
    <property type="evidence" value="ECO:0007669"/>
    <property type="project" value="InterPro"/>
</dbReference>
<name>A0A9N9S563_9DIPT</name>
<feature type="domain" description="Alpha-2-macroglobulin bait region" evidence="4">
    <location>
        <begin position="435"/>
        <end position="571"/>
    </location>
</feature>
<dbReference type="Proteomes" id="UP001153620">
    <property type="component" value="Chromosome 4"/>
</dbReference>
<dbReference type="Gene3D" id="2.60.40.1940">
    <property type="match status" value="1"/>
</dbReference>
<evidence type="ECO:0000256" key="1">
    <source>
        <dbReference type="ARBA" id="ARBA00022729"/>
    </source>
</evidence>
<dbReference type="Gene3D" id="2.20.130.20">
    <property type="match status" value="1"/>
</dbReference>
<dbReference type="PANTHER" id="PTHR11412:SF136">
    <property type="entry name" value="CD109 ANTIGEN"/>
    <property type="match status" value="1"/>
</dbReference>
<dbReference type="EMBL" id="OU895880">
    <property type="protein sequence ID" value="CAG9810257.1"/>
    <property type="molecule type" value="Genomic_DNA"/>
</dbReference>
<protein>
    <submittedName>
        <fullName evidence="6">Uncharacterized protein</fullName>
    </submittedName>
</protein>
<dbReference type="PANTHER" id="PTHR11412">
    <property type="entry name" value="MACROGLOBULIN / COMPLEMENT"/>
    <property type="match status" value="1"/>
</dbReference>
<keyword evidence="1 3" id="KW-0732">Signal</keyword>
<evidence type="ECO:0000313" key="7">
    <source>
        <dbReference type="Proteomes" id="UP001153620"/>
    </source>
</evidence>
<dbReference type="InterPro" id="IPR002890">
    <property type="entry name" value="MG2"/>
</dbReference>
<dbReference type="Pfam" id="PF07703">
    <property type="entry name" value="A2M_BRD"/>
    <property type="match status" value="1"/>
</dbReference>
<organism evidence="6 7">
    <name type="scientific">Chironomus riparius</name>
    <dbReference type="NCBI Taxonomy" id="315576"/>
    <lineage>
        <taxon>Eukaryota</taxon>
        <taxon>Metazoa</taxon>
        <taxon>Ecdysozoa</taxon>
        <taxon>Arthropoda</taxon>
        <taxon>Hexapoda</taxon>
        <taxon>Insecta</taxon>
        <taxon>Pterygota</taxon>
        <taxon>Neoptera</taxon>
        <taxon>Endopterygota</taxon>
        <taxon>Diptera</taxon>
        <taxon>Nematocera</taxon>
        <taxon>Chironomoidea</taxon>
        <taxon>Chironomidae</taxon>
        <taxon>Chironominae</taxon>
        <taxon>Chironomus</taxon>
    </lineage>
</organism>
<dbReference type="Pfam" id="PF00207">
    <property type="entry name" value="A2M"/>
    <property type="match status" value="1"/>
</dbReference>
<dbReference type="SMART" id="SM01360">
    <property type="entry name" value="A2M"/>
    <property type="match status" value="1"/>
</dbReference>
<dbReference type="SMART" id="SM01359">
    <property type="entry name" value="A2M_N_2"/>
    <property type="match status" value="1"/>
</dbReference>
<dbReference type="Gene3D" id="2.60.40.1930">
    <property type="match status" value="3"/>
</dbReference>
<dbReference type="InterPro" id="IPR050473">
    <property type="entry name" value="A2M/Complement_sys"/>
</dbReference>
<accession>A0A9N9S563</accession>
<keyword evidence="7" id="KW-1185">Reference proteome</keyword>
<feature type="domain" description="Alpha-2-macroglobulin" evidence="5">
    <location>
        <begin position="646"/>
        <end position="736"/>
    </location>
</feature>
<gene>
    <name evidence="6" type="ORF">CHIRRI_LOCUS13074</name>
</gene>
<dbReference type="Gene3D" id="6.20.50.160">
    <property type="match status" value="1"/>
</dbReference>
<keyword evidence="2" id="KW-0882">Thioester bond</keyword>
<dbReference type="OrthoDB" id="9998011at2759"/>
<dbReference type="Gene3D" id="2.60.40.10">
    <property type="entry name" value="Immunoglobulins"/>
    <property type="match status" value="1"/>
</dbReference>
<reference evidence="6" key="2">
    <citation type="submission" date="2022-10" db="EMBL/GenBank/DDBJ databases">
        <authorList>
            <consortium name="ENA_rothamsted_submissions"/>
            <consortium name="culmorum"/>
            <person name="King R."/>
        </authorList>
    </citation>
    <scope>NUCLEOTIDE SEQUENCE</scope>
</reference>